<evidence type="ECO:0000256" key="1">
    <source>
        <dbReference type="SAM" id="MobiDB-lite"/>
    </source>
</evidence>
<proteinExistence type="predicted"/>
<dbReference type="InterPro" id="IPR029058">
    <property type="entry name" value="AB_hydrolase_fold"/>
</dbReference>
<reference evidence="2 3" key="1">
    <citation type="submission" date="2012-12" db="EMBL/GenBank/DDBJ databases">
        <title>Whole genome shotgun sequence of Gordonia hirsuta NBRC 16056.</title>
        <authorList>
            <person name="Isaki-Nakamura S."/>
            <person name="Hosoyama A."/>
            <person name="Tsuchikane K."/>
            <person name="Katsumata H."/>
            <person name="Baba S."/>
            <person name="Yamazaki S."/>
            <person name="Fujita N."/>
        </authorList>
    </citation>
    <scope>NUCLEOTIDE SEQUENCE [LARGE SCALE GENOMIC DNA]</scope>
    <source>
        <strain evidence="2 3">NBRC 16056</strain>
    </source>
</reference>
<dbReference type="AlphaFoldDB" id="L7L4Z1"/>
<evidence type="ECO:0000313" key="3">
    <source>
        <dbReference type="Proteomes" id="UP000053405"/>
    </source>
</evidence>
<dbReference type="EMBL" id="BANT01000004">
    <property type="protein sequence ID" value="GAC56215.1"/>
    <property type="molecule type" value="Genomic_DNA"/>
</dbReference>
<dbReference type="STRING" id="1121927.GOHSU_04_00840"/>
<comment type="caution">
    <text evidence="2">The sequence shown here is derived from an EMBL/GenBank/DDBJ whole genome shotgun (WGS) entry which is preliminary data.</text>
</comment>
<dbReference type="Proteomes" id="UP000053405">
    <property type="component" value="Unassembled WGS sequence"/>
</dbReference>
<evidence type="ECO:0000313" key="2">
    <source>
        <dbReference type="EMBL" id="GAC56215.1"/>
    </source>
</evidence>
<organism evidence="2 3">
    <name type="scientific">Gordonia hirsuta DSM 44140 = NBRC 16056</name>
    <dbReference type="NCBI Taxonomy" id="1121927"/>
    <lineage>
        <taxon>Bacteria</taxon>
        <taxon>Bacillati</taxon>
        <taxon>Actinomycetota</taxon>
        <taxon>Actinomycetes</taxon>
        <taxon>Mycobacteriales</taxon>
        <taxon>Gordoniaceae</taxon>
        <taxon>Gordonia</taxon>
    </lineage>
</organism>
<feature type="region of interest" description="Disordered" evidence="1">
    <location>
        <begin position="213"/>
        <end position="252"/>
    </location>
</feature>
<protein>
    <recommendedName>
        <fullName evidence="4">Alpha/beta hydrolase</fullName>
    </recommendedName>
</protein>
<keyword evidence="3" id="KW-1185">Reference proteome</keyword>
<feature type="compositionally biased region" description="Acidic residues" evidence="1">
    <location>
        <begin position="240"/>
        <end position="252"/>
    </location>
</feature>
<dbReference type="eggNOG" id="ENOG5031XRR">
    <property type="taxonomic scope" value="Bacteria"/>
</dbReference>
<evidence type="ECO:0008006" key="4">
    <source>
        <dbReference type="Google" id="ProtNLM"/>
    </source>
</evidence>
<name>L7L4Z1_9ACTN</name>
<dbReference type="RefSeq" id="WP_005935990.1">
    <property type="nucleotide sequence ID" value="NZ_BANT01000004.1"/>
</dbReference>
<gene>
    <name evidence="2" type="ORF">GOHSU_04_00840</name>
</gene>
<dbReference type="SUPFAM" id="SSF53474">
    <property type="entry name" value="alpha/beta-Hydrolases"/>
    <property type="match status" value="1"/>
</dbReference>
<sequence length="456" mass="50165">MKMELRIVTDPMRSDAAFSSREAGAAASRIETIQLIAADFLGSTLADRDPDPLSAQIAPLDAEFEALEQVGDAVAEERVAYQPVPRVRGRYSPTDWQQEAGVIRGETGADGRELPGVTGPWDFVGDRRPPTALSRAQYVALQEQTSRSASVQGFRSLLEHMLAFGPTTIERVASAQILDSLARGAHASALEVLEQAIRSPYDDIRFLAEVSSVGDRQPVPESGHADSPGSPGGRTGGDPLPDEAEDADDGEEDVSFTLHGTWRRLTIPSWYRPGEPLHGHIRNCVSPELYVGADYPRWSGGYSDIDRAQGARMLLDWVQRRRGSLEVEAIYAHSHGGNVALEAAAQGLKVKMLVLLHVPPRPRSGTEWAAIRSNVERTMVYRVHQDLIVLADVIYVRARGGRMNQRFDQSLLPHIDSSPPPITGPRFRHGHYTKVDNWVGEGLDSDIDYYRRLGPM</sequence>
<accession>L7L4Z1</accession>